<comment type="caution">
    <text evidence="13">The sequence shown here is derived from an EMBL/GenBank/DDBJ whole genome shotgun (WGS) entry which is preliminary data.</text>
</comment>
<dbReference type="Gene3D" id="1.10.3380.10">
    <property type="entry name" value="Sec63 N-terminal domain-like domain"/>
    <property type="match status" value="1"/>
</dbReference>
<dbReference type="InterPro" id="IPR035892">
    <property type="entry name" value="C2_domain_sf"/>
</dbReference>
<keyword evidence="8 10" id="KW-0472">Membrane</keyword>
<keyword evidence="2 10" id="KW-0812">Transmembrane</keyword>
<evidence type="ECO:0000313" key="14">
    <source>
        <dbReference type="Proteomes" id="UP001642464"/>
    </source>
</evidence>
<evidence type="ECO:0000256" key="1">
    <source>
        <dbReference type="ARBA" id="ARBA00004141"/>
    </source>
</evidence>
<dbReference type="CDD" id="cd18795">
    <property type="entry name" value="SF2_C_Ski2"/>
    <property type="match status" value="1"/>
</dbReference>
<dbReference type="SUPFAM" id="SSF46785">
    <property type="entry name" value="Winged helix' DNA-binding domain"/>
    <property type="match status" value="1"/>
</dbReference>
<evidence type="ECO:0000256" key="4">
    <source>
        <dbReference type="ARBA" id="ARBA00022801"/>
    </source>
</evidence>
<dbReference type="PROSITE" id="PS51194">
    <property type="entry name" value="HELICASE_CTER"/>
    <property type="match status" value="1"/>
</dbReference>
<feature type="transmembrane region" description="Helical" evidence="10">
    <location>
        <begin position="652"/>
        <end position="677"/>
    </location>
</feature>
<evidence type="ECO:0000256" key="9">
    <source>
        <dbReference type="SAM" id="MobiDB-lite"/>
    </source>
</evidence>
<proteinExistence type="predicted"/>
<dbReference type="InterPro" id="IPR014001">
    <property type="entry name" value="Helicase_ATP-bd"/>
</dbReference>
<evidence type="ECO:0000256" key="10">
    <source>
        <dbReference type="SAM" id="Phobius"/>
    </source>
</evidence>
<reference evidence="13 14" key="1">
    <citation type="submission" date="2024-02" db="EMBL/GenBank/DDBJ databases">
        <authorList>
            <person name="Chen Y."/>
            <person name="Shah S."/>
            <person name="Dougan E. K."/>
            <person name="Thang M."/>
            <person name="Chan C."/>
        </authorList>
    </citation>
    <scope>NUCLEOTIDE SEQUENCE [LARGE SCALE GENOMIC DNA]</scope>
</reference>
<feature type="transmembrane region" description="Helical" evidence="10">
    <location>
        <begin position="698"/>
        <end position="718"/>
    </location>
</feature>
<dbReference type="InterPro" id="IPR050474">
    <property type="entry name" value="Hel308_SKI2-like"/>
</dbReference>
<dbReference type="Gene3D" id="1.10.3080.10">
    <property type="entry name" value="Clc chloride channel"/>
    <property type="match status" value="1"/>
</dbReference>
<gene>
    <name evidence="13" type="ORF">SCF082_LOCUS44369</name>
</gene>
<evidence type="ECO:0000313" key="13">
    <source>
        <dbReference type="EMBL" id="CAK9094395.1"/>
    </source>
</evidence>
<dbReference type="Pfam" id="PF00270">
    <property type="entry name" value="DEAD"/>
    <property type="match status" value="1"/>
</dbReference>
<feature type="transmembrane region" description="Helical" evidence="10">
    <location>
        <begin position="574"/>
        <end position="598"/>
    </location>
</feature>
<dbReference type="SMART" id="SM00973">
    <property type="entry name" value="Sec63"/>
    <property type="match status" value="1"/>
</dbReference>
<evidence type="ECO:0000256" key="6">
    <source>
        <dbReference type="ARBA" id="ARBA00022840"/>
    </source>
</evidence>
<evidence type="ECO:0000259" key="12">
    <source>
        <dbReference type="PROSITE" id="PS51194"/>
    </source>
</evidence>
<evidence type="ECO:0000256" key="2">
    <source>
        <dbReference type="ARBA" id="ARBA00022692"/>
    </source>
</evidence>
<dbReference type="PROSITE" id="PS51192">
    <property type="entry name" value="HELICASE_ATP_BIND_1"/>
    <property type="match status" value="1"/>
</dbReference>
<keyword evidence="14" id="KW-1185">Reference proteome</keyword>
<protein>
    <submittedName>
        <fullName evidence="13">Activating signal cointegrator 1 complex subunit 3</fullName>
    </submittedName>
</protein>
<keyword evidence="5" id="KW-0347">Helicase</keyword>
<name>A0ABP0R1G6_9DINO</name>
<dbReference type="PANTHER" id="PTHR47961:SF4">
    <property type="entry name" value="ACTIVATING SIGNAL COINTEGRATOR 1 COMPLEX SUBUNIT 3"/>
    <property type="match status" value="1"/>
</dbReference>
<dbReference type="PRINTS" id="PR00762">
    <property type="entry name" value="CLCHANNEL"/>
</dbReference>
<dbReference type="InterPro" id="IPR011545">
    <property type="entry name" value="DEAD/DEAH_box_helicase_dom"/>
</dbReference>
<feature type="compositionally biased region" description="Basic and acidic residues" evidence="9">
    <location>
        <begin position="67"/>
        <end position="76"/>
    </location>
</feature>
<dbReference type="InterPro" id="IPR004179">
    <property type="entry name" value="Sec63-dom"/>
</dbReference>
<dbReference type="InterPro" id="IPR014756">
    <property type="entry name" value="Ig_E-set"/>
</dbReference>
<evidence type="ECO:0000256" key="3">
    <source>
        <dbReference type="ARBA" id="ARBA00022741"/>
    </source>
</evidence>
<dbReference type="Gene3D" id="2.60.40.150">
    <property type="entry name" value="C2 domain"/>
    <property type="match status" value="1"/>
</dbReference>
<keyword evidence="3" id="KW-0547">Nucleotide-binding</keyword>
<evidence type="ECO:0000256" key="5">
    <source>
        <dbReference type="ARBA" id="ARBA00022806"/>
    </source>
</evidence>
<dbReference type="SUPFAM" id="SSF81296">
    <property type="entry name" value="E set domains"/>
    <property type="match status" value="1"/>
</dbReference>
<dbReference type="Pfam" id="PF23445">
    <property type="entry name" value="WHD_SNRNP200"/>
    <property type="match status" value="1"/>
</dbReference>
<evidence type="ECO:0000256" key="7">
    <source>
        <dbReference type="ARBA" id="ARBA00022989"/>
    </source>
</evidence>
<dbReference type="SMART" id="SM00490">
    <property type="entry name" value="HELICc"/>
    <property type="match status" value="1"/>
</dbReference>
<feature type="region of interest" description="Disordered" evidence="9">
    <location>
        <begin position="58"/>
        <end position="77"/>
    </location>
</feature>
<feature type="region of interest" description="Disordered" evidence="9">
    <location>
        <begin position="1107"/>
        <end position="1126"/>
    </location>
</feature>
<dbReference type="InterPro" id="IPR057842">
    <property type="entry name" value="WH_MER3"/>
</dbReference>
<dbReference type="Pfam" id="PF00654">
    <property type="entry name" value="Voltage_CLC"/>
    <property type="match status" value="1"/>
</dbReference>
<dbReference type="InterPro" id="IPR027417">
    <property type="entry name" value="P-loop_NTPase"/>
</dbReference>
<comment type="subcellular location">
    <subcellularLocation>
        <location evidence="1">Membrane</location>
        <topology evidence="1">Multi-pass membrane protein</topology>
    </subcellularLocation>
</comment>
<evidence type="ECO:0000256" key="8">
    <source>
        <dbReference type="ARBA" id="ARBA00023136"/>
    </source>
</evidence>
<feature type="transmembrane region" description="Helical" evidence="10">
    <location>
        <begin position="610"/>
        <end position="632"/>
    </location>
</feature>
<keyword evidence="4" id="KW-0378">Hydrolase</keyword>
<dbReference type="Gene3D" id="3.40.50.300">
    <property type="entry name" value="P-loop containing nucleotide triphosphate hydrolases"/>
    <property type="match status" value="3"/>
</dbReference>
<dbReference type="Pfam" id="PF02889">
    <property type="entry name" value="Sec63"/>
    <property type="match status" value="1"/>
</dbReference>
<organism evidence="13 14">
    <name type="scientific">Durusdinium trenchii</name>
    <dbReference type="NCBI Taxonomy" id="1381693"/>
    <lineage>
        <taxon>Eukaryota</taxon>
        <taxon>Sar</taxon>
        <taxon>Alveolata</taxon>
        <taxon>Dinophyceae</taxon>
        <taxon>Suessiales</taxon>
        <taxon>Symbiodiniaceae</taxon>
        <taxon>Durusdinium</taxon>
    </lineage>
</organism>
<dbReference type="InterPro" id="IPR036388">
    <property type="entry name" value="WH-like_DNA-bd_sf"/>
</dbReference>
<dbReference type="InterPro" id="IPR036390">
    <property type="entry name" value="WH_DNA-bd_sf"/>
</dbReference>
<dbReference type="Pfam" id="PF00271">
    <property type="entry name" value="Helicase_C"/>
    <property type="match status" value="1"/>
</dbReference>
<feature type="domain" description="Helicase ATP-binding" evidence="11">
    <location>
        <begin position="1"/>
        <end position="199"/>
    </location>
</feature>
<feature type="domain" description="Helicase C-terminal" evidence="12">
    <location>
        <begin position="1123"/>
        <end position="1290"/>
    </location>
</feature>
<keyword evidence="6" id="KW-0067">ATP-binding</keyword>
<dbReference type="InterPro" id="IPR001650">
    <property type="entry name" value="Helicase_C-like"/>
</dbReference>
<dbReference type="SUPFAM" id="SSF52540">
    <property type="entry name" value="P-loop containing nucleoside triphosphate hydrolases"/>
    <property type="match status" value="3"/>
</dbReference>
<dbReference type="SUPFAM" id="SSF81340">
    <property type="entry name" value="Clc chloride channel"/>
    <property type="match status" value="1"/>
</dbReference>
<sequence length="1726" mass="191482">MSGDVVIFQGPVHGEWENTTFAGMGQVIYIAPLKALARERMEAPAFVDAAFFGDAEIGKSASNGGPERPETEEALRDGGGAHQSIIGLGKTVVELTGDFTPDIDALERADVVVTTPEKWDGISRHWQHRAYVRKVGLVIIDEIHLLGQDRGPVLEVIVSRMRYISCNLDKAIRFVGLSTALANAHDIADWLGIGIVGLYNFKPSVRPVPMTAHIQGYPEKHFVARMAQMNKPCFHAIKNHAVKHDGIKPTLIFVSSRRQTRLTALDIVAFMSADPDEDPKQFCKLEAHELECAVVQRDLGEDGEKIRRAQHRTPSSWSYEGIRRPGSFFFETTSSRGEHCFWPRTLPVPGAAMGAFPSGEALLCLGREAAVEVTGMSTSEGCGFWVEYFGMVSKPNSLTRSEAHEEHEAHEAHGKFRQAARTAGTFQEQNAGNSKAYAAGPNFQILPLELFNLSGEVLWVAATFNASLLVLARLVVRRNAAAQGSGHLGYPQMKAMFFGNTKLSDHPLSKGQENVEFLSSETLALKAIGLSLVVAAQVPIGQEGPNVHMAACISRLVRPKFFERNLNCELVVQILHAACAAGVAATFSSLLGGVLLSLELMLPQIYTFQVYWGCFLGAICGAVTVILIHDGFQSSHLLSTNVLPLEGVPVHYPLACCLGYMAIGVVFGLLGGLFNLAHDQTIRSCGRLWRSSKDRWQWRDLLFVAVVGALNVVLLWKIPLLKGRSQPELLNSLFSKEFFSGHEVKSADVQMLMVALVAKVVTSLLALSLPTPTGVVAPALLLGALLMRCFTSLLPERFFAPLLGSDSPNDLDAFEARLAILGASAFSCGVVRAYGVAITIYEALSLNQMVVPLSLSSLTAVFVADYISLPFFDTALVRKGWHGVSKLTCTAHGEEPAFVVMEHASDFPILPNTARLSDLQRALDAQPLQFHFPIVEEVPNSHGRPRLLGALSRAAAEEAQRRLVQEPSAGGAGSARSVELMRLRWPDVPYEPLSELPLTVDPLFTVQELYITLKVARKEVAYITGHGVLLGRVGFKEIIGEGMPITKGIGAFHDKEAFKMIYEPNSPSKHEIWAESKLKVVAVELTLLRETDLGDLRPASSDSVEANDRLKKFDPATEGSGGSVSRTVGEVGEVRWVSAEVTDQSLKHTLEFGIGIHHAGLPERDRKVVEELFVESKIMVLISTSTLAWGVNFPAHLVIIKGTEYYDGQLKRYVDFPITDVLQMMGRAGRPQFDTEARAVVMVHEPKKNFYRSFMYEPFPVESSLHEQLTDHLNAEIVAKTIRTREEAIDYVTWTYFFRRLTANPAYYDQQAALLETPDFEKQKDMLANYIERLMNKCLDELIRSGCIELKEAPQGQSALVEPTKIGRIASLYYLSHRTVAQFQRTLAREGMSFVEIMRVLCECPEYDELPVRHNEDKLNAEFAEHCPLEVDLAIQAYDSPHTKAFLLLQAHMWGIALPINDYKTDLKTVLDRSIPLIMAMVDIAAEEAQLRSTLNLILLLQCLHQAHQPWRSSLATLPHLSDKALRILRDFGVDSLPELIERRDASKILTKLSLPSADAHKELLQIVQDMPRLRVRVELRILDPEDAEEKEAPTEAEEGKVKRRKGKLVPSPYKVPPDRELELTVVLCYDNEPMRFVHAPRFPKKKTYSWWCILGDTEVDELVSIKKALMPTRQRFEKRINFQFCSPADEVGETFTLSVLCMSDSFFGLDQQLDLSITTVEPEAA</sequence>
<dbReference type="PANTHER" id="PTHR47961">
    <property type="entry name" value="DNA POLYMERASE THETA, PUTATIVE (AFU_ORTHOLOGUE AFUA_1G05260)-RELATED"/>
    <property type="match status" value="1"/>
</dbReference>
<accession>A0ABP0R1G6</accession>
<dbReference type="SUPFAM" id="SSF158702">
    <property type="entry name" value="Sec63 N-terminal domain-like"/>
    <property type="match status" value="1"/>
</dbReference>
<dbReference type="Proteomes" id="UP001642464">
    <property type="component" value="Unassembled WGS sequence"/>
</dbReference>
<keyword evidence="7 10" id="KW-1133">Transmembrane helix</keyword>
<dbReference type="EMBL" id="CAXAMM010040629">
    <property type="protein sequence ID" value="CAK9094395.1"/>
    <property type="molecule type" value="Genomic_DNA"/>
</dbReference>
<dbReference type="InterPro" id="IPR001807">
    <property type="entry name" value="ClC"/>
</dbReference>
<dbReference type="Gene3D" id="1.10.10.10">
    <property type="entry name" value="Winged helix-like DNA-binding domain superfamily/Winged helix DNA-binding domain"/>
    <property type="match status" value="1"/>
</dbReference>
<evidence type="ECO:0000259" key="11">
    <source>
        <dbReference type="PROSITE" id="PS51192"/>
    </source>
</evidence>
<dbReference type="InterPro" id="IPR014743">
    <property type="entry name" value="Cl-channel_core"/>
</dbReference>